<dbReference type="Pfam" id="PF13475">
    <property type="entry name" value="DUF4116"/>
    <property type="match status" value="5"/>
</dbReference>
<reference evidence="2 3" key="1">
    <citation type="submission" date="2024-02" db="EMBL/GenBank/DDBJ databases">
        <authorList>
            <person name="Chen Y."/>
            <person name="Shah S."/>
            <person name="Dougan E. K."/>
            <person name="Thang M."/>
            <person name="Chan C."/>
        </authorList>
    </citation>
    <scope>NUCLEOTIDE SEQUENCE [LARGE SCALE GENOMIC DNA]</scope>
</reference>
<feature type="domain" description="DUF4116" evidence="1">
    <location>
        <begin position="2"/>
        <end position="36"/>
    </location>
</feature>
<gene>
    <name evidence="2" type="ORF">CCMP2556_LOCUS27485</name>
</gene>
<evidence type="ECO:0000313" key="3">
    <source>
        <dbReference type="Proteomes" id="UP001642484"/>
    </source>
</evidence>
<feature type="domain" description="DUF4116" evidence="1">
    <location>
        <begin position="88"/>
        <end position="136"/>
    </location>
</feature>
<accession>A0ABP0MV55</accession>
<evidence type="ECO:0000313" key="2">
    <source>
        <dbReference type="EMBL" id="CAK9055191.1"/>
    </source>
</evidence>
<name>A0ABP0MV55_9DINO</name>
<proteinExistence type="predicted"/>
<sequence length="723" mass="81164">MVLKWLSPEMKDDHDLCLAAVQQDGFALQFASPRLRQSKTLVLAAVSRDGAALQFASPELCEDREVVLAAVEQESYSLTYASESLKSDRDFLLLALACNGRALEFLSGDCKKDMDLVLAAVTEWPVALRLADPELRRCKPFVLALLERRACKLNYPAEELWADRDFVLAAVQIQSSSFQAAALHLRADREIAWAAVQRHGYCLEFASSDLRADKALVLRAVQQYAFALKFAPELQDDPDIVWAAVARHGCSLRYASETLRADRALVLRAVEQQGFALQFAAKALQKDHEALQSVVGWSGFRSWGGGQRVHARGQSDRMVAIRPEQIDAWFDLASTMVSECGWELAANHPEACLYHRSSPSGNGHLIKINVEEVFIEDAPALARELLVRPEVRAQFHEAGCKECWIDWKETLAPGDALVEQANTCFLLRVAALLFGDFSGPYSNSCFYNEEPILARHQLRTDCPEEGSSTYACFQENHGTGQEQMVIARGTGRPDYFQIIVAFTTPEDRWARWATPFFSLLTDTASIAIKSYLNRPGVKLVRQLNSKFYCILSLRSYNRGPPLLPSETDHVDGVKAITVTAGEDLGLSFWVRFDGHHVDGKFHLAQYLQRFMEQLKIKGFVAYESLDSHFLVPYQCVVLREKWEAVRARFHQAFTFQKAAYRRGNGGTAAPSLVEDAPARFCERPDQPPSDWFPVPKVVVHKTFLELDEDVGPQSPVRKIKSEK</sequence>
<evidence type="ECO:0000259" key="1">
    <source>
        <dbReference type="Pfam" id="PF13475"/>
    </source>
</evidence>
<keyword evidence="3" id="KW-1185">Reference proteome</keyword>
<comment type="caution">
    <text evidence="2">The sequence shown here is derived from an EMBL/GenBank/DDBJ whole genome shotgun (WGS) entry which is preliminary data.</text>
</comment>
<dbReference type="InterPro" id="IPR025197">
    <property type="entry name" value="DUF4116"/>
</dbReference>
<feature type="domain" description="DUF4116" evidence="1">
    <location>
        <begin position="188"/>
        <end position="233"/>
    </location>
</feature>
<organism evidence="2 3">
    <name type="scientific">Durusdinium trenchii</name>
    <dbReference type="NCBI Taxonomy" id="1381693"/>
    <lineage>
        <taxon>Eukaryota</taxon>
        <taxon>Sar</taxon>
        <taxon>Alveolata</taxon>
        <taxon>Dinophyceae</taxon>
        <taxon>Suessiales</taxon>
        <taxon>Symbiodiniaceae</taxon>
        <taxon>Durusdinium</taxon>
    </lineage>
</organism>
<protein>
    <recommendedName>
        <fullName evidence="1">DUF4116 domain-containing protein</fullName>
    </recommendedName>
</protein>
<feature type="domain" description="DUF4116" evidence="1">
    <location>
        <begin position="237"/>
        <end position="284"/>
    </location>
</feature>
<feature type="non-terminal residue" evidence="2">
    <location>
        <position position="723"/>
    </location>
</feature>
<feature type="domain" description="DUF4116" evidence="1">
    <location>
        <begin position="39"/>
        <end position="86"/>
    </location>
</feature>
<dbReference type="Proteomes" id="UP001642484">
    <property type="component" value="Unassembled WGS sequence"/>
</dbReference>
<dbReference type="EMBL" id="CAXAMN010019924">
    <property type="protein sequence ID" value="CAK9055191.1"/>
    <property type="molecule type" value="Genomic_DNA"/>
</dbReference>